<gene>
    <name evidence="1" type="ORF">S01H1_04433</name>
</gene>
<proteinExistence type="predicted"/>
<name>X0TAJ0_9ZZZZ</name>
<feature type="non-terminal residue" evidence="1">
    <location>
        <position position="187"/>
    </location>
</feature>
<accession>X0TAJ0</accession>
<protein>
    <submittedName>
        <fullName evidence="1">Uncharacterized protein</fullName>
    </submittedName>
</protein>
<evidence type="ECO:0000313" key="1">
    <source>
        <dbReference type="EMBL" id="GAF84346.1"/>
    </source>
</evidence>
<dbReference type="AlphaFoldDB" id="X0TAJ0"/>
<dbReference type="EMBL" id="BARS01002339">
    <property type="protein sequence ID" value="GAF84346.1"/>
    <property type="molecule type" value="Genomic_DNA"/>
</dbReference>
<organism evidence="1">
    <name type="scientific">marine sediment metagenome</name>
    <dbReference type="NCBI Taxonomy" id="412755"/>
    <lineage>
        <taxon>unclassified sequences</taxon>
        <taxon>metagenomes</taxon>
        <taxon>ecological metagenomes</taxon>
    </lineage>
</organism>
<reference evidence="1" key="1">
    <citation type="journal article" date="2014" name="Front. Microbiol.">
        <title>High frequency of phylogenetically diverse reductive dehalogenase-homologous genes in deep subseafloor sedimentary metagenomes.</title>
        <authorList>
            <person name="Kawai M."/>
            <person name="Futagami T."/>
            <person name="Toyoda A."/>
            <person name="Takaki Y."/>
            <person name="Nishi S."/>
            <person name="Hori S."/>
            <person name="Arai W."/>
            <person name="Tsubouchi T."/>
            <person name="Morono Y."/>
            <person name="Uchiyama I."/>
            <person name="Ito T."/>
            <person name="Fujiyama A."/>
            <person name="Inagaki F."/>
            <person name="Takami H."/>
        </authorList>
    </citation>
    <scope>NUCLEOTIDE SEQUENCE</scope>
    <source>
        <strain evidence="1">Expedition CK06-06</strain>
    </source>
</reference>
<sequence>MAATIEVKYFNSFLLKNQERSTVLGILGGKVWNGSFGIPQAIGGFQQQVTEDPSVWYIEESRIRAGYNNTSTDYGARAYIVEDEPKSSIKFNGLIYSGIFNSRTSINQTNVFSVAEEITKSVDPANGSIQLLYAEDTNLIVFQEGKVSRALIDKDAIYSAEGGGAVTNSNLVIGTIQPYGGEHGIGT</sequence>
<comment type="caution">
    <text evidence="1">The sequence shown here is derived from an EMBL/GenBank/DDBJ whole genome shotgun (WGS) entry which is preliminary data.</text>
</comment>